<dbReference type="InterPro" id="IPR051516">
    <property type="entry name" value="SETDB_methyltransferase"/>
</dbReference>
<evidence type="ECO:0000259" key="6">
    <source>
        <dbReference type="Pfam" id="PF18359"/>
    </source>
</evidence>
<evidence type="ECO:0000313" key="7">
    <source>
        <dbReference type="Proteomes" id="UP000504630"/>
    </source>
</evidence>
<dbReference type="GO" id="GO:0010629">
    <property type="term" value="P:negative regulation of gene expression"/>
    <property type="evidence" value="ECO:0007669"/>
    <property type="project" value="TreeGrafter"/>
</dbReference>
<reference evidence="8 9" key="1">
    <citation type="submission" date="2025-04" db="UniProtKB">
        <authorList>
            <consortium name="RefSeq"/>
        </authorList>
    </citation>
    <scope>IDENTIFICATION</scope>
</reference>
<sequence length="508" mass="57373">MEADEMEMSKEELQKWIKENVKKNKLISSDVQEKCILLQSQLEWREKQAADLLKLCKSVSTCEAIVKKQYSLLGWEYRDTDSDDDDNITSCGNTSPSSSHANGPTPLSPKLPDSNTLHTNNDKREPVVVLTRLSACQIRSLSSCRPQNRHSEDESSNYSDSDKQWEPQGDSSDSDSSILSDKTGLNKRRKIHHKDQTLAKSKGIPQASTNQYLCTSAKSSEEITSTPQEMAKTDAKSNVMKTSTPPAKSDGVSPVSTVKTPSQTSDKVTKTPPSKLLEELKVNMTVLARSRAINWQPGKIVEMVTKEDGRLKYKINFMNKKKSLLSGHHIAFDYMPKVNTLFVGARVVIKYEAEEDRFCPAFLAELPSRRNRMRFLVFIDDHTPVYVGLPSLHLVCKPLADPLDDIPDGTHKSFMQDYLKAWPYPPQTQYRVGVTINVKFHGVMQKCEVQVVDCSLMQVLVLKDKREAWIYRGSTCLEHIINLRESQKKEQKQKNKSTTVAESSKSAR</sequence>
<feature type="domain" description="Histone methyltransferase Tudor" evidence="5">
    <location>
        <begin position="433"/>
        <end position="478"/>
    </location>
</feature>
<dbReference type="GeneID" id="115015306"/>
<evidence type="ECO:0000259" key="4">
    <source>
        <dbReference type="Pfam" id="PF18300"/>
    </source>
</evidence>
<feature type="compositionally biased region" description="Polar residues" evidence="3">
    <location>
        <begin position="498"/>
        <end position="508"/>
    </location>
</feature>
<dbReference type="KEGG" id="cgob:115015306"/>
<evidence type="ECO:0000313" key="8">
    <source>
        <dbReference type="RefSeq" id="XP_029298332.1"/>
    </source>
</evidence>
<organism evidence="7 8">
    <name type="scientific">Cottoperca gobio</name>
    <name type="common">Frogmouth</name>
    <name type="synonym">Aphritis gobio</name>
    <dbReference type="NCBI Taxonomy" id="56716"/>
    <lineage>
        <taxon>Eukaryota</taxon>
        <taxon>Metazoa</taxon>
        <taxon>Chordata</taxon>
        <taxon>Craniata</taxon>
        <taxon>Vertebrata</taxon>
        <taxon>Euteleostomi</taxon>
        <taxon>Actinopterygii</taxon>
        <taxon>Neopterygii</taxon>
        <taxon>Teleostei</taxon>
        <taxon>Neoteleostei</taxon>
        <taxon>Acanthomorphata</taxon>
        <taxon>Eupercaria</taxon>
        <taxon>Perciformes</taxon>
        <taxon>Notothenioidei</taxon>
        <taxon>Bovichtidae</taxon>
        <taxon>Cottoperca</taxon>
    </lineage>
</organism>
<dbReference type="Pfam" id="PF18358">
    <property type="entry name" value="Tudor_4"/>
    <property type="match status" value="1"/>
</dbReference>
<dbReference type="InterPro" id="IPR040880">
    <property type="entry name" value="DUF5604"/>
</dbReference>
<proteinExistence type="predicted"/>
<gene>
    <name evidence="8 9" type="primary">LOC115015306</name>
</gene>
<keyword evidence="2" id="KW-0539">Nucleus</keyword>
<protein>
    <submittedName>
        <fullName evidence="8 9">Histone-lysine N-methyltransferase SETDB1-A-like isoform X1</fullName>
    </submittedName>
</protein>
<dbReference type="GO" id="GO:0070828">
    <property type="term" value="P:heterochromatin organization"/>
    <property type="evidence" value="ECO:0007669"/>
    <property type="project" value="TreeGrafter"/>
</dbReference>
<dbReference type="Gene3D" id="2.30.30.140">
    <property type="match status" value="2"/>
</dbReference>
<accession>A0A6J2QLY6</accession>
<dbReference type="PANTHER" id="PTHR46024:SF2">
    <property type="entry name" value="HISTONE-LYSINE N-METHYLTRANSFERASE SETDB1"/>
    <property type="match status" value="1"/>
</dbReference>
<feature type="region of interest" description="Disordered" evidence="3">
    <location>
        <begin position="218"/>
        <end position="271"/>
    </location>
</feature>
<dbReference type="OrthoDB" id="5792673at2759"/>
<feature type="region of interest" description="Disordered" evidence="3">
    <location>
        <begin position="86"/>
        <end position="124"/>
    </location>
</feature>
<dbReference type="Pfam" id="PF18359">
    <property type="entry name" value="Tudor_5"/>
    <property type="match status" value="1"/>
</dbReference>
<dbReference type="RefSeq" id="XP_029298333.1">
    <property type="nucleotide sequence ID" value="XM_029442473.1"/>
</dbReference>
<feature type="domain" description="Histone methyltransferase Tudor" evidence="6">
    <location>
        <begin position="341"/>
        <end position="381"/>
    </location>
</feature>
<feature type="domain" description="DUF5604" evidence="4">
    <location>
        <begin position="280"/>
        <end position="333"/>
    </location>
</feature>
<evidence type="ECO:0000256" key="1">
    <source>
        <dbReference type="ARBA" id="ARBA00004123"/>
    </source>
</evidence>
<dbReference type="RefSeq" id="XP_029298332.1">
    <property type="nucleotide sequence ID" value="XM_029442472.1"/>
</dbReference>
<feature type="region of interest" description="Disordered" evidence="3">
    <location>
        <begin position="142"/>
        <end position="204"/>
    </location>
</feature>
<dbReference type="Proteomes" id="UP000504630">
    <property type="component" value="Chromosome 11"/>
</dbReference>
<comment type="subcellular location">
    <subcellularLocation>
        <location evidence="1">Nucleus</location>
    </subcellularLocation>
</comment>
<feature type="compositionally biased region" description="Polar residues" evidence="3">
    <location>
        <begin position="218"/>
        <end position="228"/>
    </location>
</feature>
<feature type="compositionally biased region" description="Polar residues" evidence="3">
    <location>
        <begin position="254"/>
        <end position="266"/>
    </location>
</feature>
<dbReference type="InterPro" id="IPR041291">
    <property type="entry name" value="TUDOR_5"/>
</dbReference>
<dbReference type="InterPro" id="IPR041292">
    <property type="entry name" value="Tudor_4"/>
</dbReference>
<evidence type="ECO:0000256" key="3">
    <source>
        <dbReference type="SAM" id="MobiDB-lite"/>
    </source>
</evidence>
<feature type="compositionally biased region" description="Low complexity" evidence="3">
    <location>
        <begin position="170"/>
        <end position="181"/>
    </location>
</feature>
<feature type="compositionally biased region" description="Polar residues" evidence="3">
    <location>
        <begin position="88"/>
        <end position="102"/>
    </location>
</feature>
<evidence type="ECO:0000313" key="9">
    <source>
        <dbReference type="RefSeq" id="XP_029298333.1"/>
    </source>
</evidence>
<evidence type="ECO:0000259" key="5">
    <source>
        <dbReference type="Pfam" id="PF18358"/>
    </source>
</evidence>
<evidence type="ECO:0000256" key="2">
    <source>
        <dbReference type="ARBA" id="ARBA00023242"/>
    </source>
</evidence>
<dbReference type="Pfam" id="PF18300">
    <property type="entry name" value="DUF5604"/>
    <property type="match status" value="1"/>
</dbReference>
<name>A0A6J2QLY6_COTGO</name>
<dbReference type="PANTHER" id="PTHR46024">
    <property type="entry name" value="HISTONE-LYSINE N-METHYLTRANSFERASE EGGLESS"/>
    <property type="match status" value="1"/>
</dbReference>
<feature type="region of interest" description="Disordered" evidence="3">
    <location>
        <begin position="487"/>
        <end position="508"/>
    </location>
</feature>
<dbReference type="GO" id="GO:0005634">
    <property type="term" value="C:nucleus"/>
    <property type="evidence" value="ECO:0007669"/>
    <property type="project" value="UniProtKB-SubCell"/>
</dbReference>
<dbReference type="AlphaFoldDB" id="A0A6J2QLY6"/>
<dbReference type="GO" id="GO:0046974">
    <property type="term" value="F:histone H3K9 methyltransferase activity"/>
    <property type="evidence" value="ECO:0007669"/>
    <property type="project" value="TreeGrafter"/>
</dbReference>
<keyword evidence="7" id="KW-1185">Reference proteome</keyword>